<dbReference type="PANTHER" id="PTHR12763">
    <property type="match status" value="1"/>
</dbReference>
<dbReference type="Proteomes" id="UP001157974">
    <property type="component" value="Unassembled WGS sequence"/>
</dbReference>
<sequence length="111" mass="12179">MASPLFAGVAVAGAAMVGRYAVNAYRVMMLRTPKTRVPRQFAGGFESEMSRKEALRVLNVREGSSKEQVRDSHRRLMLLNHPDNGGSTFIASKVNEAKDMLLGTKRSGRAI</sequence>
<keyword evidence="2" id="KW-0812">Transmembrane</keyword>
<dbReference type="SUPFAM" id="SSF46565">
    <property type="entry name" value="Chaperone J-domain"/>
    <property type="match status" value="1"/>
</dbReference>
<evidence type="ECO:0000256" key="5">
    <source>
        <dbReference type="ARBA" id="ARBA00023128"/>
    </source>
</evidence>
<keyword evidence="5" id="KW-0496">Mitochondrion</keyword>
<comment type="subcellular location">
    <subcellularLocation>
        <location evidence="1">Mitochondrion inner membrane</location>
        <topology evidence="1">Single-pass membrane protein</topology>
    </subcellularLocation>
</comment>
<dbReference type="EMBL" id="JAMWBK010000007">
    <property type="protein sequence ID" value="KAJ8903509.1"/>
    <property type="molecule type" value="Genomic_DNA"/>
</dbReference>
<reference evidence="9 10" key="1">
    <citation type="journal article" date="2023" name="Nat. Commun.">
        <title>Origin of minicircular mitochondrial genomes in red algae.</title>
        <authorList>
            <person name="Lee Y."/>
            <person name="Cho C.H."/>
            <person name="Lee Y.M."/>
            <person name="Park S.I."/>
            <person name="Yang J.H."/>
            <person name="West J.A."/>
            <person name="Bhattacharya D."/>
            <person name="Yoon H.S."/>
        </authorList>
    </citation>
    <scope>NUCLEOTIDE SEQUENCE [LARGE SCALE GENOMIC DNA]</scope>
    <source>
        <strain evidence="9 10">CCMP1338</strain>
        <tissue evidence="9">Whole cell</tissue>
    </source>
</reference>
<comment type="similarity">
    <text evidence="7">Belongs to the TIM14 family.</text>
</comment>
<name>A0AAV8UM36_9RHOD</name>
<dbReference type="GO" id="GO:0001671">
    <property type="term" value="F:ATPase activator activity"/>
    <property type="evidence" value="ECO:0007669"/>
    <property type="project" value="TreeGrafter"/>
</dbReference>
<evidence type="ECO:0000259" key="8">
    <source>
        <dbReference type="PROSITE" id="PS50076"/>
    </source>
</evidence>
<dbReference type="InterPro" id="IPR036869">
    <property type="entry name" value="J_dom_sf"/>
</dbReference>
<keyword evidence="3" id="KW-0999">Mitochondrion inner membrane</keyword>
<evidence type="ECO:0000313" key="10">
    <source>
        <dbReference type="Proteomes" id="UP001157974"/>
    </source>
</evidence>
<dbReference type="InterPro" id="IPR001623">
    <property type="entry name" value="DnaJ_domain"/>
</dbReference>
<evidence type="ECO:0000256" key="4">
    <source>
        <dbReference type="ARBA" id="ARBA00022989"/>
    </source>
</evidence>
<keyword evidence="4" id="KW-1133">Transmembrane helix</keyword>
<evidence type="ECO:0000256" key="6">
    <source>
        <dbReference type="ARBA" id="ARBA00023136"/>
    </source>
</evidence>
<evidence type="ECO:0000256" key="3">
    <source>
        <dbReference type="ARBA" id="ARBA00022792"/>
    </source>
</evidence>
<evidence type="ECO:0000256" key="7">
    <source>
        <dbReference type="ARBA" id="ARBA00038105"/>
    </source>
</evidence>
<proteinExistence type="inferred from homology"/>
<dbReference type="PROSITE" id="PS50076">
    <property type="entry name" value="DNAJ_2"/>
    <property type="match status" value="1"/>
</dbReference>
<gene>
    <name evidence="9" type="ORF">NDN08_004615</name>
</gene>
<dbReference type="GO" id="GO:0001405">
    <property type="term" value="C:PAM complex, Tim23 associated import motor"/>
    <property type="evidence" value="ECO:0007669"/>
    <property type="project" value="TreeGrafter"/>
</dbReference>
<dbReference type="SMART" id="SM00271">
    <property type="entry name" value="DnaJ"/>
    <property type="match status" value="1"/>
</dbReference>
<protein>
    <recommendedName>
        <fullName evidence="8">J domain-containing protein</fullName>
    </recommendedName>
</protein>
<dbReference type="PANTHER" id="PTHR12763:SF28">
    <property type="entry name" value="GEO10507P1-RELATED"/>
    <property type="match status" value="1"/>
</dbReference>
<comment type="caution">
    <text evidence="9">The sequence shown here is derived from an EMBL/GenBank/DDBJ whole genome shotgun (WGS) entry which is preliminary data.</text>
</comment>
<dbReference type="Gene3D" id="1.10.287.110">
    <property type="entry name" value="DnaJ domain"/>
    <property type="match status" value="1"/>
</dbReference>
<keyword evidence="10" id="KW-1185">Reference proteome</keyword>
<feature type="domain" description="J" evidence="8">
    <location>
        <begin position="53"/>
        <end position="111"/>
    </location>
</feature>
<evidence type="ECO:0000256" key="1">
    <source>
        <dbReference type="ARBA" id="ARBA00004434"/>
    </source>
</evidence>
<evidence type="ECO:0000313" key="9">
    <source>
        <dbReference type="EMBL" id="KAJ8903509.1"/>
    </source>
</evidence>
<dbReference type="FunFam" id="1.10.287.110:FF:000001">
    <property type="entry name" value="Import inner membrane translocase subunit tim14"/>
    <property type="match status" value="1"/>
</dbReference>
<accession>A0AAV8UM36</accession>
<keyword evidence="6" id="KW-0472">Membrane</keyword>
<dbReference type="GO" id="GO:0030150">
    <property type="term" value="P:protein import into mitochondrial matrix"/>
    <property type="evidence" value="ECO:0007669"/>
    <property type="project" value="TreeGrafter"/>
</dbReference>
<dbReference type="CDD" id="cd06257">
    <property type="entry name" value="DnaJ"/>
    <property type="match status" value="1"/>
</dbReference>
<evidence type="ECO:0000256" key="2">
    <source>
        <dbReference type="ARBA" id="ARBA00022692"/>
    </source>
</evidence>
<dbReference type="Pfam" id="PF03656">
    <property type="entry name" value="Pam16"/>
    <property type="match status" value="1"/>
</dbReference>
<dbReference type="AlphaFoldDB" id="A0AAV8UM36"/>
<organism evidence="9 10">
    <name type="scientific">Rhodosorus marinus</name>
    <dbReference type="NCBI Taxonomy" id="101924"/>
    <lineage>
        <taxon>Eukaryota</taxon>
        <taxon>Rhodophyta</taxon>
        <taxon>Stylonematophyceae</taxon>
        <taxon>Stylonematales</taxon>
        <taxon>Stylonemataceae</taxon>
        <taxon>Rhodosorus</taxon>
    </lineage>
</organism>